<proteinExistence type="predicted"/>
<dbReference type="InterPro" id="IPR036865">
    <property type="entry name" value="CRAL-TRIO_dom_sf"/>
</dbReference>
<dbReference type="InParanoid" id="A0A5N4A4L6"/>
<dbReference type="Gene3D" id="1.10.8.20">
    <property type="entry name" value="N-terminal domain of phosphatidylinositol transfer protein sec14p"/>
    <property type="match status" value="1"/>
</dbReference>
<sequence>MVCAELVFASLEMTTAHLIIPSQPEKGEVTERQRNFVLKVAAKELKEDEQTREQCLARLREWIHQNRDIQGCILDDRFLLRFLRSKKFSLHMTQQMVLKYLNLRKCFSHICSGLDWKDERFLRLLNEGYTFPSPFRDKNGRRVVLTVLKKFNTSLFTSTDMARAHTITYETMMDDEETQVLGFNHVIDIAGASPSIITMWPPNEFATLVKWADQSFPMRHKEINVVHLPSMFKYVYDFAASRVSQKIRDRTKFHDTLADLHKVLDPPTLPSEYGGIMSTNEMIELWKEELINKRDRLLSYDRMNLLSDQGIIRRRTKINDADSLNGSFRRLHVD</sequence>
<dbReference type="AlphaFoldDB" id="A0A5N4A4L6"/>
<dbReference type="PRINTS" id="PR00180">
    <property type="entry name" value="CRETINALDHBP"/>
</dbReference>
<dbReference type="PANTHER" id="PTHR10174:SF120">
    <property type="entry name" value="CELLULAR RETINALDEHYDE BINDING PROTEIN"/>
    <property type="match status" value="1"/>
</dbReference>
<dbReference type="FunCoup" id="A0A5N4A4L6">
    <property type="interactions" value="52"/>
</dbReference>
<dbReference type="InterPro" id="IPR001251">
    <property type="entry name" value="CRAL-TRIO_dom"/>
</dbReference>
<dbReference type="Gene3D" id="3.40.525.10">
    <property type="entry name" value="CRAL-TRIO lipid binding domain"/>
    <property type="match status" value="1"/>
</dbReference>
<dbReference type="EMBL" id="VVIM01000010">
    <property type="protein sequence ID" value="KAB0792284.1"/>
    <property type="molecule type" value="Genomic_DNA"/>
</dbReference>
<evidence type="ECO:0000313" key="3">
    <source>
        <dbReference type="Proteomes" id="UP000327044"/>
    </source>
</evidence>
<dbReference type="SMART" id="SM01100">
    <property type="entry name" value="CRAL_TRIO_N"/>
    <property type="match status" value="1"/>
</dbReference>
<organism evidence="2 3">
    <name type="scientific">Photinus pyralis</name>
    <name type="common">Common eastern firefly</name>
    <name type="synonym">Lampyris pyralis</name>
    <dbReference type="NCBI Taxonomy" id="7054"/>
    <lineage>
        <taxon>Eukaryota</taxon>
        <taxon>Metazoa</taxon>
        <taxon>Ecdysozoa</taxon>
        <taxon>Arthropoda</taxon>
        <taxon>Hexapoda</taxon>
        <taxon>Insecta</taxon>
        <taxon>Pterygota</taxon>
        <taxon>Neoptera</taxon>
        <taxon>Endopterygota</taxon>
        <taxon>Coleoptera</taxon>
        <taxon>Polyphaga</taxon>
        <taxon>Elateriformia</taxon>
        <taxon>Elateroidea</taxon>
        <taxon>Lampyridae</taxon>
        <taxon>Lampyrinae</taxon>
        <taxon>Photinus</taxon>
    </lineage>
</organism>
<evidence type="ECO:0000313" key="2">
    <source>
        <dbReference type="EMBL" id="KAB0792284.1"/>
    </source>
</evidence>
<feature type="domain" description="CRAL-TRIO" evidence="1">
    <location>
        <begin position="118"/>
        <end position="281"/>
    </location>
</feature>
<dbReference type="GO" id="GO:1902936">
    <property type="term" value="F:phosphatidylinositol bisphosphate binding"/>
    <property type="evidence" value="ECO:0007669"/>
    <property type="project" value="TreeGrafter"/>
</dbReference>
<protein>
    <recommendedName>
        <fullName evidence="1">CRAL-TRIO domain-containing protein</fullName>
    </recommendedName>
</protein>
<dbReference type="SUPFAM" id="SSF46938">
    <property type="entry name" value="CRAL/TRIO N-terminal domain"/>
    <property type="match status" value="1"/>
</dbReference>
<dbReference type="PANTHER" id="PTHR10174">
    <property type="entry name" value="ALPHA-TOCOPHEROL TRANSFER PROTEIN-RELATED"/>
    <property type="match status" value="1"/>
</dbReference>
<name>A0A5N4A4L6_PHOPY</name>
<keyword evidence="3" id="KW-1185">Reference proteome</keyword>
<dbReference type="Pfam" id="PF00650">
    <property type="entry name" value="CRAL_TRIO"/>
    <property type="match status" value="1"/>
</dbReference>
<dbReference type="PROSITE" id="PS50191">
    <property type="entry name" value="CRAL_TRIO"/>
    <property type="match status" value="1"/>
</dbReference>
<reference evidence="2 3" key="1">
    <citation type="journal article" date="2018" name="Elife">
        <title>Firefly genomes illuminate parallel origins of bioluminescence in beetles.</title>
        <authorList>
            <person name="Fallon T.R."/>
            <person name="Lower S.E."/>
            <person name="Chang C.H."/>
            <person name="Bessho-Uehara M."/>
            <person name="Martin G.J."/>
            <person name="Bewick A.J."/>
            <person name="Behringer M."/>
            <person name="Debat H.J."/>
            <person name="Wong I."/>
            <person name="Day J.C."/>
            <person name="Suvorov A."/>
            <person name="Silva C.J."/>
            <person name="Stanger-Hall K.F."/>
            <person name="Hall D.W."/>
            <person name="Schmitz R.J."/>
            <person name="Nelson D.R."/>
            <person name="Lewis S.M."/>
            <person name="Shigenobu S."/>
            <person name="Bybee S.M."/>
            <person name="Larracuente A.M."/>
            <person name="Oba Y."/>
            <person name="Weng J.K."/>
        </authorList>
    </citation>
    <scope>NUCLEOTIDE SEQUENCE [LARGE SCALE GENOMIC DNA]</scope>
    <source>
        <strain evidence="2">1611_PpyrPB1</strain>
        <tissue evidence="2">Whole body</tissue>
    </source>
</reference>
<dbReference type="Proteomes" id="UP000327044">
    <property type="component" value="Unassembled WGS sequence"/>
</dbReference>
<gene>
    <name evidence="2" type="ORF">PPYR_14243</name>
</gene>
<dbReference type="InterPro" id="IPR036273">
    <property type="entry name" value="CRAL/TRIO_N_dom_sf"/>
</dbReference>
<dbReference type="SUPFAM" id="SSF52087">
    <property type="entry name" value="CRAL/TRIO domain"/>
    <property type="match status" value="1"/>
</dbReference>
<dbReference type="InterPro" id="IPR011074">
    <property type="entry name" value="CRAL/TRIO_N_dom"/>
</dbReference>
<comment type="caution">
    <text evidence="2">The sequence shown here is derived from an EMBL/GenBank/DDBJ whole genome shotgun (WGS) entry which is preliminary data.</text>
</comment>
<dbReference type="SMART" id="SM00516">
    <property type="entry name" value="SEC14"/>
    <property type="match status" value="1"/>
</dbReference>
<accession>A0A5N4A4L6</accession>
<evidence type="ECO:0000259" key="1">
    <source>
        <dbReference type="PROSITE" id="PS50191"/>
    </source>
</evidence>
<dbReference type="CDD" id="cd00170">
    <property type="entry name" value="SEC14"/>
    <property type="match status" value="1"/>
</dbReference>
<dbReference type="GO" id="GO:0016020">
    <property type="term" value="C:membrane"/>
    <property type="evidence" value="ECO:0007669"/>
    <property type="project" value="TreeGrafter"/>
</dbReference>